<reference evidence="2" key="2">
    <citation type="submission" date="2023-05" db="EMBL/GenBank/DDBJ databases">
        <authorList>
            <consortium name="Lawrence Berkeley National Laboratory"/>
            <person name="Steindorff A."/>
            <person name="Hensen N."/>
            <person name="Bonometti L."/>
            <person name="Westerberg I."/>
            <person name="Brannstrom I.O."/>
            <person name="Guillou S."/>
            <person name="Cros-Aarteil S."/>
            <person name="Calhoun S."/>
            <person name="Haridas S."/>
            <person name="Kuo A."/>
            <person name="Mondo S."/>
            <person name="Pangilinan J."/>
            <person name="Riley R."/>
            <person name="Labutti K."/>
            <person name="Andreopoulos B."/>
            <person name="Lipzen A."/>
            <person name="Chen C."/>
            <person name="Yanf M."/>
            <person name="Daum C."/>
            <person name="Ng V."/>
            <person name="Clum A."/>
            <person name="Ohm R."/>
            <person name="Martin F."/>
            <person name="Silar P."/>
            <person name="Natvig D."/>
            <person name="Lalanne C."/>
            <person name="Gautier V."/>
            <person name="Ament-Velasquez S.L."/>
            <person name="Kruys A."/>
            <person name="Hutchinson M.I."/>
            <person name="Powell A.J."/>
            <person name="Barry K."/>
            <person name="Miller A.N."/>
            <person name="Grigoriev I.V."/>
            <person name="Debuchy R."/>
            <person name="Gladieux P."/>
            <person name="Thoren M.H."/>
            <person name="Johannesson H."/>
        </authorList>
    </citation>
    <scope>NUCLEOTIDE SEQUENCE</scope>
    <source>
        <strain evidence="2">CBS 757.83</strain>
    </source>
</reference>
<evidence type="ECO:0000313" key="3">
    <source>
        <dbReference type="Proteomes" id="UP001305647"/>
    </source>
</evidence>
<evidence type="ECO:0000256" key="1">
    <source>
        <dbReference type="SAM" id="MobiDB-lite"/>
    </source>
</evidence>
<protein>
    <submittedName>
        <fullName evidence="2">Uncharacterized protein</fullName>
    </submittedName>
</protein>
<gene>
    <name evidence="2" type="ORF">N658DRAFT_69679</name>
</gene>
<feature type="region of interest" description="Disordered" evidence="1">
    <location>
        <begin position="94"/>
        <end position="131"/>
    </location>
</feature>
<reference evidence="2" key="1">
    <citation type="journal article" date="2023" name="Mol. Phylogenet. Evol.">
        <title>Genome-scale phylogeny and comparative genomics of the fungal order Sordariales.</title>
        <authorList>
            <person name="Hensen N."/>
            <person name="Bonometti L."/>
            <person name="Westerberg I."/>
            <person name="Brannstrom I.O."/>
            <person name="Guillou S."/>
            <person name="Cros-Aarteil S."/>
            <person name="Calhoun S."/>
            <person name="Haridas S."/>
            <person name="Kuo A."/>
            <person name="Mondo S."/>
            <person name="Pangilinan J."/>
            <person name="Riley R."/>
            <person name="LaButti K."/>
            <person name="Andreopoulos B."/>
            <person name="Lipzen A."/>
            <person name="Chen C."/>
            <person name="Yan M."/>
            <person name="Daum C."/>
            <person name="Ng V."/>
            <person name="Clum A."/>
            <person name="Steindorff A."/>
            <person name="Ohm R.A."/>
            <person name="Martin F."/>
            <person name="Silar P."/>
            <person name="Natvig D.O."/>
            <person name="Lalanne C."/>
            <person name="Gautier V."/>
            <person name="Ament-Velasquez S.L."/>
            <person name="Kruys A."/>
            <person name="Hutchinson M.I."/>
            <person name="Powell A.J."/>
            <person name="Barry K."/>
            <person name="Miller A.N."/>
            <person name="Grigoriev I.V."/>
            <person name="Debuchy R."/>
            <person name="Gladieux P."/>
            <person name="Hiltunen Thoren M."/>
            <person name="Johannesson H."/>
        </authorList>
    </citation>
    <scope>NUCLEOTIDE SEQUENCE</scope>
    <source>
        <strain evidence="2">CBS 757.83</strain>
    </source>
</reference>
<comment type="caution">
    <text evidence="2">The sequence shown here is derived from an EMBL/GenBank/DDBJ whole genome shotgun (WGS) entry which is preliminary data.</text>
</comment>
<dbReference type="EMBL" id="MU863636">
    <property type="protein sequence ID" value="KAK4101239.1"/>
    <property type="molecule type" value="Genomic_DNA"/>
</dbReference>
<accession>A0AAN6Q2V2</accession>
<name>A0AAN6Q2V2_9PEZI</name>
<evidence type="ECO:0000313" key="2">
    <source>
        <dbReference type="EMBL" id="KAK4101239.1"/>
    </source>
</evidence>
<feature type="compositionally biased region" description="Basic residues" evidence="1">
    <location>
        <begin position="94"/>
        <end position="103"/>
    </location>
</feature>
<dbReference type="AlphaFoldDB" id="A0AAN6Q2V2"/>
<dbReference type="Proteomes" id="UP001305647">
    <property type="component" value="Unassembled WGS sequence"/>
</dbReference>
<sequence length="194" mass="22174">MSHPLDSENSPGLPRPLAESQGNAFQTVDFHGAAGCMNRNTSEPGAKRIAKANERQPPELASDWMSPFYLPHYARPFQAEVIWLGWRKSNHSALRRSTQRPRAIRQATRAPRTQSRHRGKTSPSFLQLPHSPPWLAARVPFHSHRSRDRRLSVSSCTGRRHRDRAGADCWRHREPACENFSRRALYGTRIPVPF</sequence>
<proteinExistence type="predicted"/>
<organism evidence="2 3">
    <name type="scientific">Parathielavia hyrcaniae</name>
    <dbReference type="NCBI Taxonomy" id="113614"/>
    <lineage>
        <taxon>Eukaryota</taxon>
        <taxon>Fungi</taxon>
        <taxon>Dikarya</taxon>
        <taxon>Ascomycota</taxon>
        <taxon>Pezizomycotina</taxon>
        <taxon>Sordariomycetes</taxon>
        <taxon>Sordariomycetidae</taxon>
        <taxon>Sordariales</taxon>
        <taxon>Chaetomiaceae</taxon>
        <taxon>Parathielavia</taxon>
    </lineage>
</organism>
<keyword evidence="3" id="KW-1185">Reference proteome</keyword>